<evidence type="ECO:0000313" key="2">
    <source>
        <dbReference type="Proteomes" id="UP001633002"/>
    </source>
</evidence>
<keyword evidence="2" id="KW-1185">Reference proteome</keyword>
<dbReference type="InterPro" id="IPR004242">
    <property type="entry name" value="Transposase_21"/>
</dbReference>
<proteinExistence type="predicted"/>
<dbReference type="PANTHER" id="PTHR10775">
    <property type="entry name" value="OS08G0208400 PROTEIN"/>
    <property type="match status" value="1"/>
</dbReference>
<sequence>MNRKPSFRSSKDRKKAFFRKLKLPYLSDPLPVSDSASVWRSIGNEMETADGGGEDVTAHLPTLEVALIQADRLVRNLDLPHLNGPGLRAILDRGPPPSVSDGPPVDPEIFAQTLAALRIRAHTSHMPAFQILDPTPVVHVDPTYVVQEPPMSPSHMDIIGSSHPMMYTPPRTRRGLVGVVAIIQRLSRRSDWQHLLHTHRSGFRTYVLDVDARPGCDLPRSERRYIDGDPARSPNLAGYINSTVGTQPPRRPNVEWEHVGGPPNEFGAQDLEFYIATVAIRPIIAGDELFCQYMWDVDASMLIFRGPHFSQLSRRHQAASIAAGIMTTPATHEGMEDTDEAQDSLDDDADYTDLQHEEAAMADYFVHNKLIDGIFRLLAEKVLPDGSDVPKSRVEAKRVLKSIGMEYEVIHACPNDCILYRNEHQDKIECHVCNEGRYREDTQGKQIPKKVLRRFPLIPRLRHMFRCRPISDLMTWHRENRSQDDFMRLVVDSPAMSHIEDQWPEFARDPRHLRFGLASDGVSPYGIQSSTYSIWPVVLINYNIPPWLATKKGFVILALLIPVEELQQLWNGVDDVYDGRSHENRIGRDRWFTLKGILMWTMHDYPGYGHVSGLQTKGYCACPTCSDKLPSIWSTHLRKVVYMDYSTFLPLDHPMRGAGPDRNSKPPPEPVDVAHWMNRWEQVQEGSLQLWESGLRRWSVLHDLPYCKDLLIGHLLDPMHIEGNVVKSLVKHMYGEKDTIAGRRACEELNVHPQNGFRQVKMEEKSCHMLLGC</sequence>
<name>A0ABD3H3W3_9MARC</name>
<accession>A0ABD3H3W3</accession>
<dbReference type="AlphaFoldDB" id="A0ABD3H3W3"/>
<comment type="caution">
    <text evidence="1">The sequence shown here is derived from an EMBL/GenBank/DDBJ whole genome shotgun (WGS) entry which is preliminary data.</text>
</comment>
<protein>
    <recommendedName>
        <fullName evidence="3">SET domain-containing protein</fullName>
    </recommendedName>
</protein>
<dbReference type="PANTHER" id="PTHR10775:SF185">
    <property type="entry name" value="OS08G0208400 PROTEIN"/>
    <property type="match status" value="1"/>
</dbReference>
<dbReference type="EMBL" id="JBJQOH010000006">
    <property type="protein sequence ID" value="KAL3684834.1"/>
    <property type="molecule type" value="Genomic_DNA"/>
</dbReference>
<gene>
    <name evidence="1" type="ORF">R1sor_002856</name>
</gene>
<organism evidence="1 2">
    <name type="scientific">Riccia sorocarpa</name>
    <dbReference type="NCBI Taxonomy" id="122646"/>
    <lineage>
        <taxon>Eukaryota</taxon>
        <taxon>Viridiplantae</taxon>
        <taxon>Streptophyta</taxon>
        <taxon>Embryophyta</taxon>
        <taxon>Marchantiophyta</taxon>
        <taxon>Marchantiopsida</taxon>
        <taxon>Marchantiidae</taxon>
        <taxon>Marchantiales</taxon>
        <taxon>Ricciaceae</taxon>
        <taxon>Riccia</taxon>
    </lineage>
</organism>
<reference evidence="1 2" key="1">
    <citation type="submission" date="2024-09" db="EMBL/GenBank/DDBJ databases">
        <title>Chromosome-scale assembly of Riccia sorocarpa.</title>
        <authorList>
            <person name="Paukszto L."/>
        </authorList>
    </citation>
    <scope>NUCLEOTIDE SEQUENCE [LARGE SCALE GENOMIC DNA]</scope>
    <source>
        <strain evidence="1">LP-2024</strain>
        <tissue evidence="1">Aerial parts of the thallus</tissue>
    </source>
</reference>
<evidence type="ECO:0008006" key="3">
    <source>
        <dbReference type="Google" id="ProtNLM"/>
    </source>
</evidence>
<dbReference type="Proteomes" id="UP001633002">
    <property type="component" value="Unassembled WGS sequence"/>
</dbReference>
<dbReference type="Pfam" id="PF02992">
    <property type="entry name" value="Transposase_21"/>
    <property type="match status" value="1"/>
</dbReference>
<evidence type="ECO:0000313" key="1">
    <source>
        <dbReference type="EMBL" id="KAL3684834.1"/>
    </source>
</evidence>